<dbReference type="InterPro" id="IPR011989">
    <property type="entry name" value="ARM-like"/>
</dbReference>
<dbReference type="SUPFAM" id="SSF48371">
    <property type="entry name" value="ARM repeat"/>
    <property type="match status" value="1"/>
</dbReference>
<reference evidence="2" key="1">
    <citation type="journal article" date="2011" name="Genome Res.">
        <title>Phylogeny-wide analysis of social amoeba genomes highlights ancient origins for complex intercellular communication.</title>
        <authorList>
            <person name="Heidel A.J."/>
            <person name="Lawal H.M."/>
            <person name="Felder M."/>
            <person name="Schilde C."/>
            <person name="Helps N.R."/>
            <person name="Tunggal B."/>
            <person name="Rivero F."/>
            <person name="John U."/>
            <person name="Schleicher M."/>
            <person name="Eichinger L."/>
            <person name="Platzer M."/>
            <person name="Noegel A.A."/>
            <person name="Schaap P."/>
            <person name="Gloeckner G."/>
        </authorList>
    </citation>
    <scope>NUCLEOTIDE SEQUENCE [LARGE SCALE GENOMIC DNA]</scope>
    <source>
        <strain evidence="2">SH3</strain>
    </source>
</reference>
<dbReference type="GeneID" id="14873404"/>
<proteinExistence type="predicted"/>
<organism evidence="1 2">
    <name type="scientific">Cavenderia fasciculata</name>
    <name type="common">Slime mold</name>
    <name type="synonym">Dictyostelium fasciculatum</name>
    <dbReference type="NCBI Taxonomy" id="261658"/>
    <lineage>
        <taxon>Eukaryota</taxon>
        <taxon>Amoebozoa</taxon>
        <taxon>Evosea</taxon>
        <taxon>Eumycetozoa</taxon>
        <taxon>Dictyostelia</taxon>
        <taxon>Acytosteliales</taxon>
        <taxon>Cavenderiaceae</taxon>
        <taxon>Cavenderia</taxon>
    </lineage>
</organism>
<dbReference type="EMBL" id="GL883010">
    <property type="protein sequence ID" value="EGG20632.1"/>
    <property type="molecule type" value="Genomic_DNA"/>
</dbReference>
<gene>
    <name evidence="1" type="ORF">DFA_00493</name>
</gene>
<evidence type="ECO:0000313" key="1">
    <source>
        <dbReference type="EMBL" id="EGG20632.1"/>
    </source>
</evidence>
<dbReference type="Gene3D" id="1.25.10.10">
    <property type="entry name" value="Leucine-rich Repeat Variant"/>
    <property type="match status" value="1"/>
</dbReference>
<sequence>MVVWTASIALGAAAQLGKDRFLPWAMQVLQVISARVYVYNDQILIRYTCQYAISSIGKIIRYVPLHKVASNLSDIIPQWLNLLPINLNVDNEENDIVIYNLCSIIRLYINECFGQEYEHVDKIHQIIEYYITIKPQQKQLLSQTLTFIKDIIRSNWLNMSELKWYQLSHTLNIQS</sequence>
<dbReference type="AlphaFoldDB" id="F4PS34"/>
<dbReference type="KEGG" id="dfa:DFA_00493"/>
<evidence type="ECO:0000313" key="2">
    <source>
        <dbReference type="Proteomes" id="UP000007797"/>
    </source>
</evidence>
<protein>
    <submittedName>
        <fullName evidence="1">Uncharacterized protein</fullName>
    </submittedName>
</protein>
<dbReference type="Proteomes" id="UP000007797">
    <property type="component" value="Unassembled WGS sequence"/>
</dbReference>
<keyword evidence="2" id="KW-1185">Reference proteome</keyword>
<dbReference type="RefSeq" id="XP_004358482.1">
    <property type="nucleotide sequence ID" value="XM_004358425.1"/>
</dbReference>
<name>F4PS34_CACFS</name>
<accession>F4PS34</accession>
<dbReference type="InterPro" id="IPR016024">
    <property type="entry name" value="ARM-type_fold"/>
</dbReference>
<dbReference type="OrthoDB" id="543373at2759"/>